<evidence type="ECO:0000313" key="5">
    <source>
        <dbReference type="EMBL" id="SFE07513.1"/>
    </source>
</evidence>
<evidence type="ECO:0000313" key="6">
    <source>
        <dbReference type="Proteomes" id="UP000198896"/>
    </source>
</evidence>
<feature type="chain" id="PRO_5011761580" evidence="3">
    <location>
        <begin position="29"/>
        <end position="372"/>
    </location>
</feature>
<feature type="signal peptide" evidence="3">
    <location>
        <begin position="1"/>
        <end position="28"/>
    </location>
</feature>
<dbReference type="Proteomes" id="UP000198896">
    <property type="component" value="Unassembled WGS sequence"/>
</dbReference>
<keyword evidence="1 5" id="KW-0378">Hydrolase</keyword>
<sequence>MKIWKRLLQTTCVAALLGVTAMTVTASAAKAPVAQAPEKIPVILDADMVDLFDDGVALLILAKSPKVDLKGVTVVIGNSWVEDGVASTIRHLEGIGRTDIPVFAGNNTPARPGRIENIKAEKKLWGRGHDSHLGAAGYPRPASWQETYRERYNSEPTVEPKAEDPSDFIIRTIKENPHKVTIVGIGTGGNIAKALEKDPSIAPLAKEIVYMAGAFLHAGNVMPTAEFNVWLDPESAKKEYRGAWPKQTFFPLDVCENERINYKNFLDLEKRVKNPVFKHMWENHYQTPLFRNDHKFENYIWDVLAASYVLDPSIVTEEVFMPVDVNDTYSLSYGETLAFAGPGPEGSQKAHIVQKINRKKVWKIVTDTFDKL</sequence>
<evidence type="ECO:0000256" key="2">
    <source>
        <dbReference type="ARBA" id="ARBA00023295"/>
    </source>
</evidence>
<dbReference type="AlphaFoldDB" id="A0A1I1XNZ4"/>
<dbReference type="PANTHER" id="PTHR12304:SF46">
    <property type="entry name" value="INOSINE-ADENOSINE-GUANOSINE-NUCLEOSIDE HYDROLASE"/>
    <property type="match status" value="1"/>
</dbReference>
<dbReference type="InterPro" id="IPR023186">
    <property type="entry name" value="IUNH"/>
</dbReference>
<dbReference type="GO" id="GO:0008477">
    <property type="term" value="F:purine nucleosidase activity"/>
    <property type="evidence" value="ECO:0007669"/>
    <property type="project" value="TreeGrafter"/>
</dbReference>
<keyword evidence="2" id="KW-0326">Glycosidase</keyword>
<organism evidence="5 6">
    <name type="scientific">Succiniclasticum ruminis DSM 9236</name>
    <dbReference type="NCBI Taxonomy" id="1123323"/>
    <lineage>
        <taxon>Bacteria</taxon>
        <taxon>Bacillati</taxon>
        <taxon>Bacillota</taxon>
        <taxon>Negativicutes</taxon>
        <taxon>Acidaminococcales</taxon>
        <taxon>Acidaminococcaceae</taxon>
        <taxon>Succiniclasticum</taxon>
    </lineage>
</organism>
<keyword evidence="6" id="KW-1185">Reference proteome</keyword>
<evidence type="ECO:0000259" key="4">
    <source>
        <dbReference type="Pfam" id="PF01156"/>
    </source>
</evidence>
<dbReference type="SUPFAM" id="SSF53590">
    <property type="entry name" value="Nucleoside hydrolase"/>
    <property type="match status" value="1"/>
</dbReference>
<dbReference type="GO" id="GO:0005829">
    <property type="term" value="C:cytosol"/>
    <property type="evidence" value="ECO:0007669"/>
    <property type="project" value="TreeGrafter"/>
</dbReference>
<proteinExistence type="predicted"/>
<dbReference type="Gene3D" id="3.90.245.10">
    <property type="entry name" value="Ribonucleoside hydrolase-like"/>
    <property type="match status" value="1"/>
</dbReference>
<evidence type="ECO:0000256" key="1">
    <source>
        <dbReference type="ARBA" id="ARBA00022801"/>
    </source>
</evidence>
<feature type="domain" description="Inosine/uridine-preferring nucleoside hydrolase" evidence="4">
    <location>
        <begin position="42"/>
        <end position="363"/>
    </location>
</feature>
<evidence type="ECO:0000256" key="3">
    <source>
        <dbReference type="SAM" id="SignalP"/>
    </source>
</evidence>
<dbReference type="GO" id="GO:0006152">
    <property type="term" value="P:purine nucleoside catabolic process"/>
    <property type="evidence" value="ECO:0007669"/>
    <property type="project" value="TreeGrafter"/>
</dbReference>
<dbReference type="RefSeq" id="WP_093912476.1">
    <property type="nucleotide sequence ID" value="NZ_FONL01000001.1"/>
</dbReference>
<accession>A0A1I1XNZ4</accession>
<dbReference type="PANTHER" id="PTHR12304">
    <property type="entry name" value="INOSINE-URIDINE PREFERRING NUCLEOSIDE HYDROLASE"/>
    <property type="match status" value="1"/>
</dbReference>
<dbReference type="STRING" id="1123323.SAMN05216245_101293"/>
<dbReference type="InterPro" id="IPR001910">
    <property type="entry name" value="Inosine/uridine_hydrolase_dom"/>
</dbReference>
<gene>
    <name evidence="5" type="ORF">SAMN05216245_101293</name>
</gene>
<dbReference type="InterPro" id="IPR036452">
    <property type="entry name" value="Ribo_hydro-like"/>
</dbReference>
<protein>
    <submittedName>
        <fullName evidence="5">Inosine-uridine nucleoside N-ribohydrolase</fullName>
    </submittedName>
</protein>
<name>A0A1I1XNZ4_9FIRM</name>
<reference evidence="5 6" key="1">
    <citation type="submission" date="2016-10" db="EMBL/GenBank/DDBJ databases">
        <authorList>
            <person name="de Groot N.N."/>
        </authorList>
    </citation>
    <scope>NUCLEOTIDE SEQUENCE [LARGE SCALE GENOMIC DNA]</scope>
    <source>
        <strain evidence="5 6">DSM 9236</strain>
    </source>
</reference>
<keyword evidence="3" id="KW-0732">Signal</keyword>
<dbReference type="EMBL" id="FONL01000001">
    <property type="protein sequence ID" value="SFE07513.1"/>
    <property type="molecule type" value="Genomic_DNA"/>
</dbReference>
<dbReference type="Pfam" id="PF01156">
    <property type="entry name" value="IU_nuc_hydro"/>
    <property type="match status" value="1"/>
</dbReference>
<dbReference type="OrthoDB" id="9797882at2"/>